<dbReference type="InterPro" id="IPR008949">
    <property type="entry name" value="Isoprenoid_synthase_dom_sf"/>
</dbReference>
<sequence>MQRPGATAPTPTVQEHGPPSSLCEEVDADVPAAVGARLEVLLQDRVADAAALDGVFTADVAGPLARFTLDGGRRMRSQFLWWAMRACGGAEAEAPAALRTAAALELIQSCALVHDDVMDGSPRRRGGPSFHARLAARYPGAAFPGTGAVPFASAAAVLAGDLALTWADDIVAGTDFDDAVRRRVLADWRAMRTEMVAGQYLDLHGQATGSRSVAQAIRTACLKTAQYTVARPLSLGAALAGADARATRDLCAAGRYAGTAFQLRDDIEGVFGDPLVTGKPSGDDIRSGKLTYLVAVARARAESRGDRAALSVLESSLGDVDLTEDRLRRVREALVGTGALAVVEERIGRLLAAGERRLSAAALSPVAAHHLRTLLARVTAPAGSPAHADSAGPAAAVPGGPRASGAQAPAGSTTTAPGAPAPAAAPSAVHPATSAVSATSATSAVSAVSATSAVSAAAAVSATSDTAAAAAAEASAVSEAVDTTRSAPPSAPSAASASPGHTGHMTPRHARPPGGAPGRRRSGTTVDGSRR</sequence>
<gene>
    <name evidence="7" type="ORF">DDQ41_26785</name>
</gene>
<dbReference type="EMBL" id="CP029254">
    <property type="protein sequence ID" value="AWK11931.1"/>
    <property type="molecule type" value="Genomic_DNA"/>
</dbReference>
<comment type="similarity">
    <text evidence="2">Belongs to the FPP/GGPP synthase family.</text>
</comment>
<evidence type="ECO:0000256" key="4">
    <source>
        <dbReference type="ARBA" id="ARBA00022723"/>
    </source>
</evidence>
<dbReference type="InterPro" id="IPR000092">
    <property type="entry name" value="Polyprenyl_synt"/>
</dbReference>
<dbReference type="SFLD" id="SFLDS00005">
    <property type="entry name" value="Isoprenoid_Synthase_Type_I"/>
    <property type="match status" value="1"/>
</dbReference>
<evidence type="ECO:0000256" key="3">
    <source>
        <dbReference type="ARBA" id="ARBA00022679"/>
    </source>
</evidence>
<dbReference type="RefSeq" id="WP_109296766.1">
    <property type="nucleotide sequence ID" value="NZ_CP029254.1"/>
</dbReference>
<feature type="region of interest" description="Disordered" evidence="6">
    <location>
        <begin position="480"/>
        <end position="531"/>
    </location>
</feature>
<protein>
    <submittedName>
        <fullName evidence="7">Polyprenyl diphosphate synthase</fullName>
    </submittedName>
</protein>
<proteinExistence type="inferred from homology"/>
<comment type="cofactor">
    <cofactor evidence="1">
        <name>Mg(2+)</name>
        <dbReference type="ChEBI" id="CHEBI:18420"/>
    </cofactor>
</comment>
<feature type="region of interest" description="Disordered" evidence="6">
    <location>
        <begin position="1"/>
        <end position="22"/>
    </location>
</feature>
<dbReference type="Proteomes" id="UP000245051">
    <property type="component" value="Chromosome"/>
</dbReference>
<name>A0ABN5KUI8_9ACTN</name>
<dbReference type="PROSITE" id="PS00723">
    <property type="entry name" value="POLYPRENYL_SYNTHASE_1"/>
    <property type="match status" value="1"/>
</dbReference>
<dbReference type="Pfam" id="PF00348">
    <property type="entry name" value="polyprenyl_synt"/>
    <property type="match status" value="1"/>
</dbReference>
<evidence type="ECO:0000256" key="2">
    <source>
        <dbReference type="ARBA" id="ARBA00006706"/>
    </source>
</evidence>
<evidence type="ECO:0000256" key="5">
    <source>
        <dbReference type="ARBA" id="ARBA00022842"/>
    </source>
</evidence>
<dbReference type="PANTHER" id="PTHR12001">
    <property type="entry name" value="GERANYLGERANYL PYROPHOSPHATE SYNTHASE"/>
    <property type="match status" value="1"/>
</dbReference>
<dbReference type="Gene3D" id="1.10.600.10">
    <property type="entry name" value="Farnesyl Diphosphate Synthase"/>
    <property type="match status" value="1"/>
</dbReference>
<evidence type="ECO:0000313" key="8">
    <source>
        <dbReference type="Proteomes" id="UP000245051"/>
    </source>
</evidence>
<keyword evidence="4" id="KW-0479">Metal-binding</keyword>
<accession>A0ABN5KUI8</accession>
<dbReference type="SUPFAM" id="SSF48576">
    <property type="entry name" value="Terpenoid synthases"/>
    <property type="match status" value="1"/>
</dbReference>
<reference evidence="7 8" key="1">
    <citation type="submission" date="2018-05" db="EMBL/GenBank/DDBJ databases">
        <title>Complete genome sequence of the Type Strain of Streptomyces spongiicola HNM0071, the producer of staurosporine.</title>
        <authorList>
            <person name="Zhou S."/>
            <person name="Huang X."/>
        </authorList>
    </citation>
    <scope>NUCLEOTIDE SEQUENCE [LARGE SCALE GENOMIC DNA]</scope>
    <source>
        <strain evidence="7 8">HNM0071</strain>
    </source>
</reference>
<feature type="compositionally biased region" description="Low complexity" evidence="6">
    <location>
        <begin position="480"/>
        <end position="499"/>
    </location>
</feature>
<feature type="region of interest" description="Disordered" evidence="6">
    <location>
        <begin position="382"/>
        <end position="426"/>
    </location>
</feature>
<organism evidence="7 8">
    <name type="scientific">Streptomyces spongiicola</name>
    <dbReference type="NCBI Taxonomy" id="1690221"/>
    <lineage>
        <taxon>Bacteria</taxon>
        <taxon>Bacillati</taxon>
        <taxon>Actinomycetota</taxon>
        <taxon>Actinomycetes</taxon>
        <taxon>Kitasatosporales</taxon>
        <taxon>Streptomycetaceae</taxon>
        <taxon>Streptomyces</taxon>
    </lineage>
</organism>
<dbReference type="InterPro" id="IPR033749">
    <property type="entry name" value="Polyprenyl_synt_CS"/>
</dbReference>
<evidence type="ECO:0000256" key="1">
    <source>
        <dbReference type="ARBA" id="ARBA00001946"/>
    </source>
</evidence>
<keyword evidence="3" id="KW-0808">Transferase</keyword>
<keyword evidence="8" id="KW-1185">Reference proteome</keyword>
<evidence type="ECO:0000313" key="7">
    <source>
        <dbReference type="EMBL" id="AWK11931.1"/>
    </source>
</evidence>
<keyword evidence="5" id="KW-0460">Magnesium</keyword>
<dbReference type="PANTHER" id="PTHR12001:SF85">
    <property type="entry name" value="SHORT CHAIN ISOPRENYL DIPHOSPHATE SYNTHASE"/>
    <property type="match status" value="1"/>
</dbReference>
<evidence type="ECO:0000256" key="6">
    <source>
        <dbReference type="SAM" id="MobiDB-lite"/>
    </source>
</evidence>